<dbReference type="InterPro" id="IPR037782">
    <property type="entry name" value="Spt7"/>
</dbReference>
<dbReference type="AlphaFoldDB" id="A0A2H9TH97"/>
<feature type="compositionally biased region" description="Basic and acidic residues" evidence="1">
    <location>
        <begin position="666"/>
        <end position="689"/>
    </location>
</feature>
<dbReference type="STRING" id="1246581.A0A2H9TH97"/>
<name>A0A2H9TH97_9FUNG</name>
<feature type="non-terminal residue" evidence="2">
    <location>
        <position position="689"/>
    </location>
</feature>
<feature type="compositionally biased region" description="Polar residues" evidence="1">
    <location>
        <begin position="182"/>
        <end position="200"/>
    </location>
</feature>
<organism evidence="2 3">
    <name type="scientific">Paramicrosporidium saccamoebae</name>
    <dbReference type="NCBI Taxonomy" id="1246581"/>
    <lineage>
        <taxon>Eukaryota</taxon>
        <taxon>Fungi</taxon>
        <taxon>Fungi incertae sedis</taxon>
        <taxon>Cryptomycota</taxon>
        <taxon>Cryptomycota incertae sedis</taxon>
        <taxon>Paramicrosporidium</taxon>
    </lineage>
</organism>
<gene>
    <name evidence="2" type="ORF">PSACC_03079</name>
</gene>
<comment type="caution">
    <text evidence="2">The sequence shown here is derived from an EMBL/GenBank/DDBJ whole genome shotgun (WGS) entry which is preliminary data.</text>
</comment>
<dbReference type="GO" id="GO:0006357">
    <property type="term" value="P:regulation of transcription by RNA polymerase II"/>
    <property type="evidence" value="ECO:0007669"/>
    <property type="project" value="TreeGrafter"/>
</dbReference>
<feature type="compositionally biased region" description="Low complexity" evidence="1">
    <location>
        <begin position="489"/>
        <end position="511"/>
    </location>
</feature>
<dbReference type="PANTHER" id="PTHR47343:SF1">
    <property type="entry name" value="TRANSCRIPTIONAL ACTIVATOR SPT7"/>
    <property type="match status" value="1"/>
</dbReference>
<dbReference type="GO" id="GO:0000124">
    <property type="term" value="C:SAGA complex"/>
    <property type="evidence" value="ECO:0007669"/>
    <property type="project" value="InterPro"/>
</dbReference>
<dbReference type="OrthoDB" id="5421998at2759"/>
<dbReference type="GO" id="GO:0046695">
    <property type="term" value="C:SLIK (SAGA-like) complex"/>
    <property type="evidence" value="ECO:0007669"/>
    <property type="project" value="InterPro"/>
</dbReference>
<accession>A0A2H9TH97</accession>
<feature type="compositionally biased region" description="Basic and acidic residues" evidence="1">
    <location>
        <begin position="556"/>
        <end position="565"/>
    </location>
</feature>
<evidence type="ECO:0000256" key="1">
    <source>
        <dbReference type="SAM" id="MobiDB-lite"/>
    </source>
</evidence>
<evidence type="ECO:0000313" key="2">
    <source>
        <dbReference type="EMBL" id="PJF17121.1"/>
    </source>
</evidence>
<reference evidence="2 3" key="1">
    <citation type="submission" date="2016-10" db="EMBL/GenBank/DDBJ databases">
        <title>The genome of Paramicrosporidium saccamoebae is the missing link in understanding Cryptomycota and Microsporidia evolution.</title>
        <authorList>
            <person name="Quandt C.A."/>
            <person name="Beaudet D."/>
            <person name="Corsaro D."/>
            <person name="Michel R."/>
            <person name="Corradi N."/>
            <person name="James T."/>
        </authorList>
    </citation>
    <scope>NUCLEOTIDE SEQUENCE [LARGE SCALE GENOMIC DNA]</scope>
    <source>
        <strain evidence="2 3">KSL3</strain>
    </source>
</reference>
<protein>
    <submittedName>
        <fullName evidence="2">Uncharacterized protein</fullName>
    </submittedName>
</protein>
<keyword evidence="3" id="KW-1185">Reference proteome</keyword>
<dbReference type="GO" id="GO:0005198">
    <property type="term" value="F:structural molecule activity"/>
    <property type="evidence" value="ECO:0007669"/>
    <property type="project" value="TreeGrafter"/>
</dbReference>
<feature type="region of interest" description="Disordered" evidence="1">
    <location>
        <begin position="545"/>
        <end position="629"/>
    </location>
</feature>
<feature type="region of interest" description="Disordered" evidence="1">
    <location>
        <begin position="1"/>
        <end position="37"/>
    </location>
</feature>
<dbReference type="PANTHER" id="PTHR47343">
    <property type="entry name" value="TRANSCRIPTIONAL ACTIVATOR SPT7"/>
    <property type="match status" value="1"/>
</dbReference>
<feature type="region of interest" description="Disordered" evidence="1">
    <location>
        <begin position="179"/>
        <end position="200"/>
    </location>
</feature>
<feature type="compositionally biased region" description="Basic and acidic residues" evidence="1">
    <location>
        <begin position="594"/>
        <end position="629"/>
    </location>
</feature>
<sequence>MLTTNHDAGHRCEPPYPLCDDPAYTLTRPPAPRPPPRTVSDFSGFESFLATLGLVPPQSPHVAKLNNLLAVVEGHPERRALRQLLADAQPRQSKWFDPGRSGQAELYDALERILLQLKNTVPHSLPFLQRESPFRNHVNILKDRWTTLLQAVPDIVVGGGLKDEMDTLLNDHLSRLSEDDSSAGSIASTSHHSLPQPTPLKNQTEVGLHELELPIPRRSAVGMGGYHRSRSNPETMHFHQSFPDCIPPILSRRVEKTIVNVPLDKDIYEQCDLLRQVRAATNGTALTASPPPNIRSYSSGNVYTPRLGDAVLLPALGWLLLQAGFQSFNPAAASLLSDLTSHFILEMLQSLKLFIECTTSDAITLNLALASHLLADHTRRRAKTLLRYVQDQPVHIRRLTKALSLVKQRKEPSEPSESMIVDEEVDLELLGDPAGWVPAKRPLAESEGEEASLQELLNDNFVPSERYDRNNMQPDHQSPSSTHTNGAVNSSTTGNVNGATTGTANTNTSGSPFKSTPFGAVPEKRASIDESWVNVDWNELARKTQAEGLSQAGKSETTEKVEKTEPISFGWGAKPHFETPKDIPSPQKPVDLFKPTEYKPESPYKASEHKAPEYKASEHKAPEHKTESPYKAFEHKAPEHKIESPYKAPEHKVESLFKATESPVKAFEHKSESPYKAPEHKVAEHKIES</sequence>
<evidence type="ECO:0000313" key="3">
    <source>
        <dbReference type="Proteomes" id="UP000240830"/>
    </source>
</evidence>
<dbReference type="EMBL" id="MTSL01000190">
    <property type="protein sequence ID" value="PJF17121.1"/>
    <property type="molecule type" value="Genomic_DNA"/>
</dbReference>
<feature type="region of interest" description="Disordered" evidence="1">
    <location>
        <begin position="664"/>
        <end position="689"/>
    </location>
</feature>
<feature type="compositionally biased region" description="Polar residues" evidence="1">
    <location>
        <begin position="470"/>
        <end position="488"/>
    </location>
</feature>
<dbReference type="Proteomes" id="UP000240830">
    <property type="component" value="Unassembled WGS sequence"/>
</dbReference>
<proteinExistence type="predicted"/>
<feature type="region of interest" description="Disordered" evidence="1">
    <location>
        <begin position="464"/>
        <end position="522"/>
    </location>
</feature>